<keyword evidence="2 3" id="KW-0040">ANK repeat</keyword>
<evidence type="ECO:0000256" key="1">
    <source>
        <dbReference type="ARBA" id="ARBA00022737"/>
    </source>
</evidence>
<accession>A0AA39ZPT4</accession>
<dbReference type="PRINTS" id="PR01415">
    <property type="entry name" value="ANKYRIN"/>
</dbReference>
<dbReference type="SUPFAM" id="SSF48403">
    <property type="entry name" value="Ankyrin repeat"/>
    <property type="match status" value="1"/>
</dbReference>
<evidence type="ECO:0000313" key="4">
    <source>
        <dbReference type="EMBL" id="KAK0701319.1"/>
    </source>
</evidence>
<dbReference type="PROSITE" id="PS50088">
    <property type="entry name" value="ANK_REPEAT"/>
    <property type="match status" value="3"/>
</dbReference>
<comment type="caution">
    <text evidence="4">The sequence shown here is derived from an EMBL/GenBank/DDBJ whole genome shotgun (WGS) entry which is preliminary data.</text>
</comment>
<dbReference type="PANTHER" id="PTHR24171">
    <property type="entry name" value="ANKYRIN REPEAT DOMAIN-CONTAINING PROTEIN 39-RELATED"/>
    <property type="match status" value="1"/>
</dbReference>
<dbReference type="Gene3D" id="1.25.40.20">
    <property type="entry name" value="Ankyrin repeat-containing domain"/>
    <property type="match status" value="2"/>
</dbReference>
<dbReference type="Pfam" id="PF12796">
    <property type="entry name" value="Ank_2"/>
    <property type="match status" value="1"/>
</dbReference>
<protein>
    <submittedName>
        <fullName evidence="4">Ankyrin repeat-containing domain protein</fullName>
    </submittedName>
</protein>
<organism evidence="4 5">
    <name type="scientific">Lasiosphaeris hirsuta</name>
    <dbReference type="NCBI Taxonomy" id="260670"/>
    <lineage>
        <taxon>Eukaryota</taxon>
        <taxon>Fungi</taxon>
        <taxon>Dikarya</taxon>
        <taxon>Ascomycota</taxon>
        <taxon>Pezizomycotina</taxon>
        <taxon>Sordariomycetes</taxon>
        <taxon>Sordariomycetidae</taxon>
        <taxon>Sordariales</taxon>
        <taxon>Lasiosphaeriaceae</taxon>
        <taxon>Lasiosphaeris</taxon>
    </lineage>
</organism>
<proteinExistence type="predicted"/>
<dbReference type="Pfam" id="PF00023">
    <property type="entry name" value="Ank"/>
    <property type="match status" value="1"/>
</dbReference>
<feature type="repeat" description="ANK" evidence="3">
    <location>
        <begin position="33"/>
        <end position="66"/>
    </location>
</feature>
<reference evidence="4" key="1">
    <citation type="submission" date="2023-06" db="EMBL/GenBank/DDBJ databases">
        <title>Genome-scale phylogeny and comparative genomics of the fungal order Sordariales.</title>
        <authorList>
            <consortium name="Lawrence Berkeley National Laboratory"/>
            <person name="Hensen N."/>
            <person name="Bonometti L."/>
            <person name="Westerberg I."/>
            <person name="Brannstrom I.O."/>
            <person name="Guillou S."/>
            <person name="Cros-Aarteil S."/>
            <person name="Calhoun S."/>
            <person name="Haridas S."/>
            <person name="Kuo A."/>
            <person name="Mondo S."/>
            <person name="Pangilinan J."/>
            <person name="Riley R."/>
            <person name="Labutti K."/>
            <person name="Andreopoulos B."/>
            <person name="Lipzen A."/>
            <person name="Chen C."/>
            <person name="Yanf M."/>
            <person name="Daum C."/>
            <person name="Ng V."/>
            <person name="Clum A."/>
            <person name="Steindorff A."/>
            <person name="Ohm R."/>
            <person name="Martin F."/>
            <person name="Silar P."/>
            <person name="Natvig D."/>
            <person name="Lalanne C."/>
            <person name="Gautier V."/>
            <person name="Ament-Velasquez S.L."/>
            <person name="Kruys A."/>
            <person name="Hutchinson M.I."/>
            <person name="Powell A.J."/>
            <person name="Barry K."/>
            <person name="Miller A.N."/>
            <person name="Grigoriev I.V."/>
            <person name="Debuchy R."/>
            <person name="Gladieux P."/>
            <person name="Thoren M.H."/>
            <person name="Johannesson H."/>
        </authorList>
    </citation>
    <scope>NUCLEOTIDE SEQUENCE</scope>
    <source>
        <strain evidence="4">SMH4607-1</strain>
    </source>
</reference>
<dbReference type="InterPro" id="IPR002110">
    <property type="entry name" value="Ankyrin_rpt"/>
</dbReference>
<evidence type="ECO:0000313" key="5">
    <source>
        <dbReference type="Proteomes" id="UP001172102"/>
    </source>
</evidence>
<evidence type="ECO:0000256" key="3">
    <source>
        <dbReference type="PROSITE-ProRule" id="PRU00023"/>
    </source>
</evidence>
<feature type="non-terminal residue" evidence="4">
    <location>
        <position position="127"/>
    </location>
</feature>
<sequence>GATALHCAVRAGSSELVDMLIKVGADLSVADSWGSLPLHLAKFCHDDTDLIKLCLQPGIDIDVREKGLGQTALAFAAKMNYVRGVEFLLERGSDLEATDDYGDIALFVSVLGRAPKSIEILLSRGAE</sequence>
<name>A0AA39ZPT4_9PEZI</name>
<keyword evidence="1" id="KW-0677">Repeat</keyword>
<feature type="repeat" description="ANK" evidence="3">
    <location>
        <begin position="1"/>
        <end position="32"/>
    </location>
</feature>
<dbReference type="PROSITE" id="PS50297">
    <property type="entry name" value="ANK_REP_REGION"/>
    <property type="match status" value="2"/>
</dbReference>
<keyword evidence="5" id="KW-1185">Reference proteome</keyword>
<dbReference type="SMART" id="SM00248">
    <property type="entry name" value="ANK"/>
    <property type="match status" value="3"/>
</dbReference>
<dbReference type="AlphaFoldDB" id="A0AA39ZPT4"/>
<evidence type="ECO:0000256" key="2">
    <source>
        <dbReference type="ARBA" id="ARBA00023043"/>
    </source>
</evidence>
<dbReference type="InterPro" id="IPR036770">
    <property type="entry name" value="Ankyrin_rpt-contain_sf"/>
</dbReference>
<dbReference type="EMBL" id="JAUKUA010000010">
    <property type="protein sequence ID" value="KAK0701319.1"/>
    <property type="molecule type" value="Genomic_DNA"/>
</dbReference>
<feature type="non-terminal residue" evidence="4">
    <location>
        <position position="1"/>
    </location>
</feature>
<gene>
    <name evidence="4" type="ORF">B0H67DRAFT_462058</name>
</gene>
<dbReference type="Proteomes" id="UP001172102">
    <property type="component" value="Unassembled WGS sequence"/>
</dbReference>
<feature type="repeat" description="ANK" evidence="3">
    <location>
        <begin position="68"/>
        <end position="100"/>
    </location>
</feature>